<dbReference type="PANTHER" id="PTHR24248">
    <property type="entry name" value="ADRENERGIC RECEPTOR-RELATED G-PROTEIN COUPLED RECEPTOR"/>
    <property type="match status" value="1"/>
</dbReference>
<comment type="caution">
    <text evidence="13">The sequence shown here is derived from an EMBL/GenBank/DDBJ whole genome shotgun (WGS) entry which is preliminary data.</text>
</comment>
<proteinExistence type="inferred from homology"/>
<dbReference type="InterPro" id="IPR000276">
    <property type="entry name" value="GPCR_Rhodpsn"/>
</dbReference>
<keyword evidence="7" id="KW-1015">Disulfide bond</keyword>
<evidence type="ECO:0000313" key="13">
    <source>
        <dbReference type="EMBL" id="KAJ7391585.1"/>
    </source>
</evidence>
<organism evidence="13 14">
    <name type="scientific">Desmophyllum pertusum</name>
    <dbReference type="NCBI Taxonomy" id="174260"/>
    <lineage>
        <taxon>Eukaryota</taxon>
        <taxon>Metazoa</taxon>
        <taxon>Cnidaria</taxon>
        <taxon>Anthozoa</taxon>
        <taxon>Hexacorallia</taxon>
        <taxon>Scleractinia</taxon>
        <taxon>Caryophylliina</taxon>
        <taxon>Caryophylliidae</taxon>
        <taxon>Desmophyllum</taxon>
    </lineage>
</organism>
<evidence type="ECO:0000256" key="11">
    <source>
        <dbReference type="SAM" id="Phobius"/>
    </source>
</evidence>
<comment type="similarity">
    <text evidence="10">Belongs to the G-protein coupled receptor 1 family.</text>
</comment>
<evidence type="ECO:0000256" key="7">
    <source>
        <dbReference type="ARBA" id="ARBA00023157"/>
    </source>
</evidence>
<feature type="transmembrane region" description="Helical" evidence="11">
    <location>
        <begin position="77"/>
        <end position="105"/>
    </location>
</feature>
<evidence type="ECO:0000259" key="12">
    <source>
        <dbReference type="PROSITE" id="PS50262"/>
    </source>
</evidence>
<evidence type="ECO:0000256" key="9">
    <source>
        <dbReference type="ARBA" id="ARBA00023224"/>
    </source>
</evidence>
<feature type="transmembrane region" description="Helical" evidence="11">
    <location>
        <begin position="12"/>
        <end position="32"/>
    </location>
</feature>
<dbReference type="PANTHER" id="PTHR24248:SF125">
    <property type="entry name" value="DOPAMINE D2-LIKE RECEPTOR"/>
    <property type="match status" value="1"/>
</dbReference>
<keyword evidence="4 11" id="KW-1133">Transmembrane helix</keyword>
<name>A0A9X0A204_9CNID</name>
<dbReference type="PRINTS" id="PR00237">
    <property type="entry name" value="GPCRRHODOPSN"/>
</dbReference>
<evidence type="ECO:0000313" key="14">
    <source>
        <dbReference type="Proteomes" id="UP001163046"/>
    </source>
</evidence>
<dbReference type="Pfam" id="PF00001">
    <property type="entry name" value="7tm_1"/>
    <property type="match status" value="1"/>
</dbReference>
<dbReference type="OrthoDB" id="5960344at2759"/>
<feature type="transmembrane region" description="Helical" evidence="11">
    <location>
        <begin position="148"/>
        <end position="167"/>
    </location>
</feature>
<feature type="domain" description="G-protein coupled receptors family 1 profile" evidence="12">
    <location>
        <begin position="23"/>
        <end position="266"/>
    </location>
</feature>
<keyword evidence="5 10" id="KW-0297">G-protein coupled receptor</keyword>
<evidence type="ECO:0000256" key="5">
    <source>
        <dbReference type="ARBA" id="ARBA00023040"/>
    </source>
</evidence>
<dbReference type="PROSITE" id="PS50262">
    <property type="entry name" value="G_PROTEIN_RECEP_F1_2"/>
    <property type="match status" value="1"/>
</dbReference>
<feature type="transmembrane region" description="Helical" evidence="11">
    <location>
        <begin position="210"/>
        <end position="230"/>
    </location>
</feature>
<keyword evidence="6 11" id="KW-0472">Membrane</keyword>
<evidence type="ECO:0000256" key="3">
    <source>
        <dbReference type="ARBA" id="ARBA00022692"/>
    </source>
</evidence>
<reference evidence="13" key="1">
    <citation type="submission" date="2023-01" db="EMBL/GenBank/DDBJ databases">
        <title>Genome assembly of the deep-sea coral Lophelia pertusa.</title>
        <authorList>
            <person name="Herrera S."/>
            <person name="Cordes E."/>
        </authorList>
    </citation>
    <scope>NUCLEOTIDE SEQUENCE</scope>
    <source>
        <strain evidence="13">USNM1676648</strain>
        <tissue evidence="13">Polyp</tissue>
    </source>
</reference>
<accession>A0A9X0A204</accession>
<keyword evidence="14" id="KW-1185">Reference proteome</keyword>
<sequence length="337" mass="38152">MPNNYPLKVVIPLSILSVSVIVTNTLVCMLVYKVKSMRNYTNGFVVSLAISDILTGVSFFIQYNAELHEWSRAALNVLYAIVLFVGAANLCAVTFDRYLAILYPFCYRKTISKVFKIMVPAIWLFSILIACIPLTWEGDTKLLNTKIYICFVLTICIALPYILIVYANYKIFRLVRQCVRRERELSISSNNTKADMKNNGVRKVSSEAKVARVFAIASLMFVLSYFPSLFYTAAAVAGHADIVPLLLLEFSPFCVVFGSLVNPILYSFMKPDFRRALKKILTGQRAYLNARRSQRSSMPSIGDTNTTPFVPGKAKKKIYRMEDNDFCEDDDPFESKV</sequence>
<keyword evidence="3 10" id="KW-0812">Transmembrane</keyword>
<dbReference type="GO" id="GO:0004930">
    <property type="term" value="F:G protein-coupled receptor activity"/>
    <property type="evidence" value="ECO:0007669"/>
    <property type="project" value="UniProtKB-KW"/>
</dbReference>
<evidence type="ECO:0000256" key="4">
    <source>
        <dbReference type="ARBA" id="ARBA00022989"/>
    </source>
</evidence>
<dbReference type="SMART" id="SM01381">
    <property type="entry name" value="7TM_GPCR_Srsx"/>
    <property type="match status" value="1"/>
</dbReference>
<feature type="transmembrane region" description="Helical" evidence="11">
    <location>
        <begin position="250"/>
        <end position="269"/>
    </location>
</feature>
<dbReference type="Proteomes" id="UP001163046">
    <property type="component" value="Unassembled WGS sequence"/>
</dbReference>
<feature type="transmembrane region" description="Helical" evidence="11">
    <location>
        <begin position="44"/>
        <end position="65"/>
    </location>
</feature>
<dbReference type="Gene3D" id="1.20.1070.10">
    <property type="entry name" value="Rhodopsin 7-helix transmembrane proteins"/>
    <property type="match status" value="1"/>
</dbReference>
<dbReference type="PROSITE" id="PS00237">
    <property type="entry name" value="G_PROTEIN_RECEP_F1_1"/>
    <property type="match status" value="1"/>
</dbReference>
<dbReference type="AlphaFoldDB" id="A0A9X0A204"/>
<evidence type="ECO:0000256" key="1">
    <source>
        <dbReference type="ARBA" id="ARBA00004651"/>
    </source>
</evidence>
<evidence type="ECO:0000256" key="2">
    <source>
        <dbReference type="ARBA" id="ARBA00022475"/>
    </source>
</evidence>
<dbReference type="GO" id="GO:0005886">
    <property type="term" value="C:plasma membrane"/>
    <property type="evidence" value="ECO:0007669"/>
    <property type="project" value="UniProtKB-SubCell"/>
</dbReference>
<keyword evidence="2" id="KW-1003">Cell membrane</keyword>
<evidence type="ECO:0000256" key="6">
    <source>
        <dbReference type="ARBA" id="ARBA00023136"/>
    </source>
</evidence>
<evidence type="ECO:0000256" key="8">
    <source>
        <dbReference type="ARBA" id="ARBA00023170"/>
    </source>
</evidence>
<comment type="subcellular location">
    <subcellularLocation>
        <location evidence="1">Cell membrane</location>
        <topology evidence="1">Multi-pass membrane protein</topology>
    </subcellularLocation>
</comment>
<evidence type="ECO:0000256" key="10">
    <source>
        <dbReference type="RuleBase" id="RU000688"/>
    </source>
</evidence>
<dbReference type="EMBL" id="MU825405">
    <property type="protein sequence ID" value="KAJ7391585.1"/>
    <property type="molecule type" value="Genomic_DNA"/>
</dbReference>
<protein>
    <recommendedName>
        <fullName evidence="12">G-protein coupled receptors family 1 profile domain-containing protein</fullName>
    </recommendedName>
</protein>
<feature type="transmembrane region" description="Helical" evidence="11">
    <location>
        <begin position="117"/>
        <end position="136"/>
    </location>
</feature>
<gene>
    <name evidence="13" type="ORF">OS493_017282</name>
</gene>
<dbReference type="InterPro" id="IPR017452">
    <property type="entry name" value="GPCR_Rhodpsn_7TM"/>
</dbReference>
<keyword evidence="9 10" id="KW-0807">Transducer</keyword>
<dbReference type="SUPFAM" id="SSF81321">
    <property type="entry name" value="Family A G protein-coupled receptor-like"/>
    <property type="match status" value="1"/>
</dbReference>
<keyword evidence="8 10" id="KW-0675">Receptor</keyword>